<evidence type="ECO:0000256" key="1">
    <source>
        <dbReference type="SAM" id="MobiDB-lite"/>
    </source>
</evidence>
<protein>
    <submittedName>
        <fullName evidence="2">OsmC family protein</fullName>
    </submittedName>
</protein>
<dbReference type="InterPro" id="IPR052707">
    <property type="entry name" value="OsmC_Ohr_Peroxiredoxin"/>
</dbReference>
<dbReference type="PANTHER" id="PTHR42830">
    <property type="entry name" value="OSMOTICALLY INDUCIBLE FAMILY PROTEIN"/>
    <property type="match status" value="1"/>
</dbReference>
<dbReference type="Proteomes" id="UP001500282">
    <property type="component" value="Unassembled WGS sequence"/>
</dbReference>
<proteinExistence type="predicted"/>
<organism evidence="2 3">
    <name type="scientific">Streptomyces javensis</name>
    <dbReference type="NCBI Taxonomy" id="114698"/>
    <lineage>
        <taxon>Bacteria</taxon>
        <taxon>Bacillati</taxon>
        <taxon>Actinomycetota</taxon>
        <taxon>Actinomycetes</taxon>
        <taxon>Kitasatosporales</taxon>
        <taxon>Streptomycetaceae</taxon>
        <taxon>Streptomyces</taxon>
        <taxon>Streptomyces violaceusniger group</taxon>
    </lineage>
</organism>
<dbReference type="EMBL" id="BAAAIH010000032">
    <property type="protein sequence ID" value="GAA1284419.1"/>
    <property type="molecule type" value="Genomic_DNA"/>
</dbReference>
<name>A0ABN1X7H2_9ACTN</name>
<dbReference type="InterPro" id="IPR003718">
    <property type="entry name" value="OsmC/Ohr_fam"/>
</dbReference>
<feature type="region of interest" description="Disordered" evidence="1">
    <location>
        <begin position="1"/>
        <end position="21"/>
    </location>
</feature>
<dbReference type="InterPro" id="IPR036102">
    <property type="entry name" value="OsmC/Ohrsf"/>
</dbReference>
<dbReference type="SUPFAM" id="SSF82784">
    <property type="entry name" value="OsmC-like"/>
    <property type="match status" value="1"/>
</dbReference>
<dbReference type="Gene3D" id="3.30.300.20">
    <property type="match status" value="1"/>
</dbReference>
<evidence type="ECO:0000313" key="3">
    <source>
        <dbReference type="Proteomes" id="UP001500282"/>
    </source>
</evidence>
<evidence type="ECO:0000313" key="2">
    <source>
        <dbReference type="EMBL" id="GAA1284419.1"/>
    </source>
</evidence>
<dbReference type="PANTHER" id="PTHR42830:SF2">
    <property type="entry name" value="OSMC_OHR FAMILY PROTEIN"/>
    <property type="match status" value="1"/>
</dbReference>
<keyword evidence="3" id="KW-1185">Reference proteome</keyword>
<reference evidence="2 3" key="1">
    <citation type="journal article" date="2019" name="Int. J. Syst. Evol. Microbiol.">
        <title>The Global Catalogue of Microorganisms (GCM) 10K type strain sequencing project: providing services to taxonomists for standard genome sequencing and annotation.</title>
        <authorList>
            <consortium name="The Broad Institute Genomics Platform"/>
            <consortium name="The Broad Institute Genome Sequencing Center for Infectious Disease"/>
            <person name="Wu L."/>
            <person name="Ma J."/>
        </authorList>
    </citation>
    <scope>NUCLEOTIDE SEQUENCE [LARGE SCALE GENOMIC DNA]</scope>
    <source>
        <strain evidence="2 3">JCM 11448</strain>
    </source>
</reference>
<dbReference type="Pfam" id="PF02566">
    <property type="entry name" value="OsmC"/>
    <property type="match status" value="1"/>
</dbReference>
<sequence length="174" mass="19010">MGGNQFRHRWDTKGSAQTMGRQHTYRATVRWTGNTGSGTSGYRDYGRSHDIFGEGKPTLRGSADPAFLGDPECWNPEEFLLASLSQCHMLTYLSVCARDGVTVTAYEDVAAGVMEETAGHGGRFTEVVLNPVVTVADEAMLERARSAHHDAHQACFIANSVNFPVRHQPAVRVG</sequence>
<accession>A0ABN1X7H2</accession>
<comment type="caution">
    <text evidence="2">The sequence shown here is derived from an EMBL/GenBank/DDBJ whole genome shotgun (WGS) entry which is preliminary data.</text>
</comment>
<dbReference type="InterPro" id="IPR015946">
    <property type="entry name" value="KH_dom-like_a/b"/>
</dbReference>
<gene>
    <name evidence="2" type="ORF">GCM10009579_52810</name>
</gene>